<proteinExistence type="inferred from homology"/>
<feature type="compositionally biased region" description="Low complexity" evidence="5">
    <location>
        <begin position="472"/>
        <end position="508"/>
    </location>
</feature>
<feature type="signal peptide" evidence="6">
    <location>
        <begin position="1"/>
        <end position="22"/>
    </location>
</feature>
<evidence type="ECO:0000256" key="3">
    <source>
        <dbReference type="ARBA" id="ARBA00023295"/>
    </source>
</evidence>
<dbReference type="SUPFAM" id="SSF51445">
    <property type="entry name" value="(Trans)glycosidases"/>
    <property type="match status" value="1"/>
</dbReference>
<feature type="chain" id="PRO_5045506223" description="Glycoside hydrolase family 5 domain-containing protein" evidence="6">
    <location>
        <begin position="23"/>
        <end position="537"/>
    </location>
</feature>
<evidence type="ECO:0000313" key="8">
    <source>
        <dbReference type="EMBL" id="WRT66444.1"/>
    </source>
</evidence>
<dbReference type="InterPro" id="IPR001547">
    <property type="entry name" value="Glyco_hydro_5"/>
</dbReference>
<dbReference type="GeneID" id="87955533"/>
<protein>
    <recommendedName>
        <fullName evidence="7">Glycoside hydrolase family 5 domain-containing protein</fullName>
    </recommendedName>
</protein>
<dbReference type="Proteomes" id="UP001329825">
    <property type="component" value="Chromosome 4"/>
</dbReference>
<dbReference type="PANTHER" id="PTHR31297">
    <property type="entry name" value="GLUCAN ENDO-1,6-BETA-GLUCOSIDASE B"/>
    <property type="match status" value="1"/>
</dbReference>
<dbReference type="InterPro" id="IPR017853">
    <property type="entry name" value="GH"/>
</dbReference>
<dbReference type="PANTHER" id="PTHR31297:SF42">
    <property type="entry name" value="GLYCOSIDE HYDROLASE FAMILY 5 DOMAIN-CONTAINING PROTEIN"/>
    <property type="match status" value="1"/>
</dbReference>
<name>A0ABZ1CXH3_9TREE</name>
<dbReference type="Gene3D" id="3.20.20.80">
    <property type="entry name" value="Glycosidases"/>
    <property type="match status" value="1"/>
</dbReference>
<comment type="similarity">
    <text evidence="1 4">Belongs to the glycosyl hydrolase 5 (cellulase A) family.</text>
</comment>
<dbReference type="EMBL" id="CP141884">
    <property type="protein sequence ID" value="WRT66444.1"/>
    <property type="molecule type" value="Genomic_DNA"/>
</dbReference>
<keyword evidence="6" id="KW-0732">Signal</keyword>
<gene>
    <name evidence="8" type="ORF">IL334_003402</name>
</gene>
<keyword evidence="9" id="KW-1185">Reference proteome</keyword>
<sequence length="537" mass="60116">MIKSILATLILSLLYLIRPSLALQSWYTAPGSVPAGSVAGDKVRGVNLGGWFILENWMMPSFLDVEPIQNTYINDEWNYCAVLGKEECLTRLEAHWGSYITEDDFKRFANYSLNTVRIPMGYWSWTDPEEFEPYIQGQLPYLEKALEWASWYGLDVMLDLHGLPGGQNGQDNQGYKGPVEFQANSTNMERAMEALANMTAFVTQDKFDGVVKAIELTNEPYILEYSANGMDFNVLADFYVQGYQAVRDSEHILSGSNEVMVVIHDAFQPVLNWKYFWSEASLGLNWTNYALDTHIYDAFGGSNLKTYQEHLDTICAQSAAIAEAQTYFPVIVGEFSLGTNTYCVDYQSCWGITLDQMIYNITSSYEANLFMRQFWEVQSNVYELGAGWIFWSVHHELAGPWSWTQSAAQNWLPEDPTEKIWPFNSTASWSCLDLSNPLQGDQNMPYFPSYANPYTNIDISTVSRKFAAVNETTTQSTNSSSTTGVTTSGDLPNSNSSSSSTNGTSTSSVKSAASSLGHSMSIGSIMFISIFSVFFTV</sequence>
<dbReference type="RefSeq" id="XP_062791184.1">
    <property type="nucleotide sequence ID" value="XM_062935133.1"/>
</dbReference>
<keyword evidence="2 4" id="KW-0378">Hydrolase</keyword>
<keyword evidence="3 4" id="KW-0326">Glycosidase</keyword>
<dbReference type="Pfam" id="PF00150">
    <property type="entry name" value="Cellulase"/>
    <property type="match status" value="1"/>
</dbReference>
<dbReference type="InterPro" id="IPR050386">
    <property type="entry name" value="Glycosyl_hydrolase_5"/>
</dbReference>
<evidence type="ECO:0000256" key="5">
    <source>
        <dbReference type="SAM" id="MobiDB-lite"/>
    </source>
</evidence>
<feature type="region of interest" description="Disordered" evidence="5">
    <location>
        <begin position="471"/>
        <end position="508"/>
    </location>
</feature>
<evidence type="ECO:0000313" key="9">
    <source>
        <dbReference type="Proteomes" id="UP001329825"/>
    </source>
</evidence>
<evidence type="ECO:0000256" key="6">
    <source>
        <dbReference type="SAM" id="SignalP"/>
    </source>
</evidence>
<evidence type="ECO:0000256" key="4">
    <source>
        <dbReference type="RuleBase" id="RU361153"/>
    </source>
</evidence>
<accession>A0ABZ1CXH3</accession>
<evidence type="ECO:0000259" key="7">
    <source>
        <dbReference type="Pfam" id="PF00150"/>
    </source>
</evidence>
<evidence type="ECO:0000256" key="2">
    <source>
        <dbReference type="ARBA" id="ARBA00022801"/>
    </source>
</evidence>
<feature type="domain" description="Glycoside hydrolase family 5" evidence="7">
    <location>
        <begin position="86"/>
        <end position="357"/>
    </location>
</feature>
<organism evidence="8 9">
    <name type="scientific">Kwoniella shivajii</name>
    <dbReference type="NCBI Taxonomy" id="564305"/>
    <lineage>
        <taxon>Eukaryota</taxon>
        <taxon>Fungi</taxon>
        <taxon>Dikarya</taxon>
        <taxon>Basidiomycota</taxon>
        <taxon>Agaricomycotina</taxon>
        <taxon>Tremellomycetes</taxon>
        <taxon>Tremellales</taxon>
        <taxon>Cryptococcaceae</taxon>
        <taxon>Kwoniella</taxon>
    </lineage>
</organism>
<evidence type="ECO:0000256" key="1">
    <source>
        <dbReference type="ARBA" id="ARBA00005641"/>
    </source>
</evidence>
<reference evidence="8 9" key="1">
    <citation type="submission" date="2024-01" db="EMBL/GenBank/DDBJ databases">
        <title>Comparative genomics of Cryptococcus and Kwoniella reveals pathogenesis evolution and contrasting modes of karyotype evolution via chromosome fusion or intercentromeric recombination.</title>
        <authorList>
            <person name="Coelho M.A."/>
            <person name="David-Palma M."/>
            <person name="Shea T."/>
            <person name="Bowers K."/>
            <person name="McGinley-Smith S."/>
            <person name="Mohammad A.W."/>
            <person name="Gnirke A."/>
            <person name="Yurkov A.M."/>
            <person name="Nowrousian M."/>
            <person name="Sun S."/>
            <person name="Cuomo C.A."/>
            <person name="Heitman J."/>
        </authorList>
    </citation>
    <scope>NUCLEOTIDE SEQUENCE [LARGE SCALE GENOMIC DNA]</scope>
    <source>
        <strain evidence="8">CBS 11374</strain>
    </source>
</reference>